<evidence type="ECO:0000313" key="2">
    <source>
        <dbReference type="EMBL" id="QEN03575.1"/>
    </source>
</evidence>
<reference evidence="2 3" key="2">
    <citation type="submission" date="2019-09" db="EMBL/GenBank/DDBJ databases">
        <title>Complete Genome Sequence and Methylome Analysis of free living Spirochaetas.</title>
        <authorList>
            <person name="Leshcheva N."/>
            <person name="Mikheeva N."/>
        </authorList>
    </citation>
    <scope>NUCLEOTIDE SEQUENCE [LARGE SCALE GENOMIC DNA]</scope>
    <source>
        <strain evidence="2 3">P</strain>
    </source>
</reference>
<accession>A0A5C1Q6G6</accession>
<keyword evidence="3" id="KW-1185">Reference proteome</keyword>
<dbReference type="EMBL" id="CP035807">
    <property type="protein sequence ID" value="QEN03575.1"/>
    <property type="molecule type" value="Genomic_DNA"/>
</dbReference>
<protein>
    <submittedName>
        <fullName evidence="2">Uncharacterized protein</fullName>
    </submittedName>
</protein>
<feature type="transmembrane region" description="Helical" evidence="1">
    <location>
        <begin position="36"/>
        <end position="55"/>
    </location>
</feature>
<feature type="transmembrane region" description="Helical" evidence="1">
    <location>
        <begin position="67"/>
        <end position="100"/>
    </location>
</feature>
<organism evidence="2 3">
    <name type="scientific">Thiospirochaeta perfilievii</name>
    <dbReference type="NCBI Taxonomy" id="252967"/>
    <lineage>
        <taxon>Bacteria</taxon>
        <taxon>Pseudomonadati</taxon>
        <taxon>Spirochaetota</taxon>
        <taxon>Spirochaetia</taxon>
        <taxon>Spirochaetales</taxon>
        <taxon>Spirochaetaceae</taxon>
        <taxon>Thiospirochaeta</taxon>
    </lineage>
</organism>
<dbReference type="KEGG" id="sper:EW093_02295"/>
<evidence type="ECO:0000313" key="3">
    <source>
        <dbReference type="Proteomes" id="UP000323824"/>
    </source>
</evidence>
<feature type="transmembrane region" description="Helical" evidence="1">
    <location>
        <begin position="7"/>
        <end position="30"/>
    </location>
</feature>
<evidence type="ECO:0000256" key="1">
    <source>
        <dbReference type="SAM" id="Phobius"/>
    </source>
</evidence>
<dbReference type="Proteomes" id="UP000323824">
    <property type="component" value="Chromosome"/>
</dbReference>
<reference evidence="2 3" key="1">
    <citation type="submission" date="2019-02" db="EMBL/GenBank/DDBJ databases">
        <authorList>
            <person name="Fomenkov A."/>
            <person name="Dubinina G."/>
            <person name="Grabovich M."/>
            <person name="Vincze T."/>
            <person name="Roberts R.J."/>
        </authorList>
    </citation>
    <scope>NUCLEOTIDE SEQUENCE [LARGE SCALE GENOMIC DNA]</scope>
    <source>
        <strain evidence="2 3">P</strain>
    </source>
</reference>
<dbReference type="AlphaFoldDB" id="A0A5C1Q6G6"/>
<keyword evidence="1" id="KW-0812">Transmembrane</keyword>
<proteinExistence type="predicted"/>
<keyword evidence="1" id="KW-1133">Transmembrane helix</keyword>
<dbReference type="RefSeq" id="WP_149566833.1">
    <property type="nucleotide sequence ID" value="NZ_CP035807.1"/>
</dbReference>
<gene>
    <name evidence="2" type="ORF">EW093_02295</name>
</gene>
<name>A0A5C1Q6G6_9SPIO</name>
<sequence length="104" mass="12002">MNKKSLRYLITTVWIINFIFFLGSIFSLLANNNGQLSTLPLVFVGLLFILFIYLIKDTLKLNRPIFIKIIGIVFFISGIYYILIKNIFMVLPVIICGILLLKKD</sequence>
<keyword evidence="1" id="KW-0472">Membrane</keyword>